<comment type="caution">
    <text evidence="9">The sequence shown here is derived from an EMBL/GenBank/DDBJ whole genome shotgun (WGS) entry which is preliminary data.</text>
</comment>
<dbReference type="Pfam" id="PF07690">
    <property type="entry name" value="MFS_1"/>
    <property type="match status" value="2"/>
</dbReference>
<keyword evidence="10" id="KW-1185">Reference proteome</keyword>
<feature type="transmembrane region" description="Helical" evidence="7">
    <location>
        <begin position="50"/>
        <end position="69"/>
    </location>
</feature>
<evidence type="ECO:0000259" key="8">
    <source>
        <dbReference type="PROSITE" id="PS50850"/>
    </source>
</evidence>
<feature type="transmembrane region" description="Helical" evidence="7">
    <location>
        <begin position="357"/>
        <end position="373"/>
    </location>
</feature>
<dbReference type="CDD" id="cd17325">
    <property type="entry name" value="MFS_MdtG_SLC18_like"/>
    <property type="match status" value="1"/>
</dbReference>
<dbReference type="InterPro" id="IPR020846">
    <property type="entry name" value="MFS_dom"/>
</dbReference>
<evidence type="ECO:0000313" key="9">
    <source>
        <dbReference type="EMBL" id="GGA72834.1"/>
    </source>
</evidence>
<feature type="transmembrane region" description="Helical" evidence="7">
    <location>
        <begin position="105"/>
        <end position="126"/>
    </location>
</feature>
<dbReference type="SUPFAM" id="SSF103473">
    <property type="entry name" value="MFS general substrate transporter"/>
    <property type="match status" value="2"/>
</dbReference>
<feature type="transmembrane region" description="Helical" evidence="7">
    <location>
        <begin position="289"/>
        <end position="307"/>
    </location>
</feature>
<gene>
    <name evidence="9" type="ORF">GCM10008015_11900</name>
</gene>
<dbReference type="Proteomes" id="UP000658793">
    <property type="component" value="Unassembled WGS sequence"/>
</dbReference>
<keyword evidence="4 7" id="KW-0812">Transmembrane</keyword>
<proteinExistence type="predicted"/>
<evidence type="ECO:0000256" key="7">
    <source>
        <dbReference type="SAM" id="Phobius"/>
    </source>
</evidence>
<keyword evidence="6 7" id="KW-0472">Membrane</keyword>
<reference evidence="10" key="1">
    <citation type="journal article" date="2019" name="Int. J. Syst. Evol. Microbiol.">
        <title>The Global Catalogue of Microorganisms (GCM) 10K type strain sequencing project: providing services to taxonomists for standard genome sequencing and annotation.</title>
        <authorList>
            <consortium name="The Broad Institute Genomics Platform"/>
            <consortium name="The Broad Institute Genome Sequencing Center for Infectious Disease"/>
            <person name="Wu L."/>
            <person name="Ma J."/>
        </authorList>
    </citation>
    <scope>NUCLEOTIDE SEQUENCE [LARGE SCALE GENOMIC DNA]</scope>
    <source>
        <strain evidence="10">CGMCC 1.12811</strain>
    </source>
</reference>
<dbReference type="InterPro" id="IPR011701">
    <property type="entry name" value="MFS"/>
</dbReference>
<evidence type="ECO:0000256" key="1">
    <source>
        <dbReference type="ARBA" id="ARBA00004651"/>
    </source>
</evidence>
<feature type="transmembrane region" description="Helical" evidence="7">
    <location>
        <begin position="81"/>
        <end position="99"/>
    </location>
</feature>
<evidence type="ECO:0000256" key="4">
    <source>
        <dbReference type="ARBA" id="ARBA00022692"/>
    </source>
</evidence>
<keyword evidence="2" id="KW-0813">Transport</keyword>
<feature type="domain" description="Major facilitator superfamily (MFS) profile" evidence="8">
    <location>
        <begin position="10"/>
        <end position="401"/>
    </location>
</feature>
<evidence type="ECO:0000313" key="10">
    <source>
        <dbReference type="Proteomes" id="UP000658793"/>
    </source>
</evidence>
<dbReference type="PANTHER" id="PTHR23517">
    <property type="entry name" value="RESISTANCE PROTEIN MDTM, PUTATIVE-RELATED-RELATED"/>
    <property type="match status" value="1"/>
</dbReference>
<feature type="transmembrane region" description="Helical" evidence="7">
    <location>
        <begin position="138"/>
        <end position="158"/>
    </location>
</feature>
<dbReference type="InterPro" id="IPR050171">
    <property type="entry name" value="MFS_Transporters"/>
</dbReference>
<dbReference type="PROSITE" id="PS50850">
    <property type="entry name" value="MFS"/>
    <property type="match status" value="1"/>
</dbReference>
<protein>
    <submittedName>
        <fullName evidence="9">MFS transporter</fullName>
    </submittedName>
</protein>
<keyword evidence="3" id="KW-1003">Cell membrane</keyword>
<keyword evidence="5 7" id="KW-1133">Transmembrane helix</keyword>
<organism evidence="9 10">
    <name type="scientific">Flavobacterium palustre</name>
    <dbReference type="NCBI Taxonomy" id="1476463"/>
    <lineage>
        <taxon>Bacteria</taxon>
        <taxon>Pseudomonadati</taxon>
        <taxon>Bacteroidota</taxon>
        <taxon>Flavobacteriia</taxon>
        <taxon>Flavobacteriales</taxon>
        <taxon>Flavobacteriaceae</taxon>
        <taxon>Flavobacterium</taxon>
    </lineage>
</organism>
<dbReference type="PANTHER" id="PTHR23517:SF3">
    <property type="entry name" value="INTEGRAL MEMBRANE TRANSPORT PROTEIN"/>
    <property type="match status" value="1"/>
</dbReference>
<evidence type="ECO:0000256" key="5">
    <source>
        <dbReference type="ARBA" id="ARBA00022989"/>
    </source>
</evidence>
<name>A0ABQ1HFH3_9FLAO</name>
<dbReference type="InterPro" id="IPR036259">
    <property type="entry name" value="MFS_trans_sf"/>
</dbReference>
<evidence type="ECO:0000256" key="2">
    <source>
        <dbReference type="ARBA" id="ARBA00022448"/>
    </source>
</evidence>
<feature type="transmembrane region" description="Helical" evidence="7">
    <location>
        <begin position="170"/>
        <end position="190"/>
    </location>
</feature>
<dbReference type="EMBL" id="BMGA01000002">
    <property type="protein sequence ID" value="GGA72834.1"/>
    <property type="molecule type" value="Genomic_DNA"/>
</dbReference>
<sequence length="407" mass="45284">MEIKLGLKENWKQFWLLVFINALVGGMIGLERTLLPEIAEKEFHLTSTSIILSFIILFGLFKAITNYFAGALAHKIGRKKLLLYGWIIGIPVPFILIYANNWNWILFANILLGINQGLTWSSTVVMKMDLVGEKQRGFAMGLNEFAGYGTLGLVAYITSLIADNYGLRPYPFYIGIAIVILGTVLTWFFVKDTDGHVKKETQINNTIPLLKNTFTETSWLHKNLGSVTQAGLINNLNDAMIWGIIPILLAQKGFGIANIGIITATYPIVWGLGQLITGKLSDIYCKRDLLFWGMLLQGLAIVCLVFSTSIFHFVAISVLLGIGTAIVYPTFLASIAEDTNPEQRAKSIGVFRFWRDFGYVIGAVLTGVLTNLFSIEFSIGFIGIVTIISAIIIIYRMSCKIKSKRLF</sequence>
<feature type="transmembrane region" description="Helical" evidence="7">
    <location>
        <begin position="313"/>
        <end position="336"/>
    </location>
</feature>
<feature type="transmembrane region" description="Helical" evidence="7">
    <location>
        <begin position="379"/>
        <end position="397"/>
    </location>
</feature>
<evidence type="ECO:0000256" key="3">
    <source>
        <dbReference type="ARBA" id="ARBA00022475"/>
    </source>
</evidence>
<dbReference type="Gene3D" id="1.20.1250.20">
    <property type="entry name" value="MFS general substrate transporter like domains"/>
    <property type="match status" value="2"/>
</dbReference>
<accession>A0ABQ1HFH3</accession>
<dbReference type="RefSeq" id="WP_188493386.1">
    <property type="nucleotide sequence ID" value="NZ_BMGA01000002.1"/>
</dbReference>
<comment type="subcellular location">
    <subcellularLocation>
        <location evidence="1">Cell membrane</location>
        <topology evidence="1">Multi-pass membrane protein</topology>
    </subcellularLocation>
</comment>
<feature type="transmembrane region" description="Helical" evidence="7">
    <location>
        <begin position="12"/>
        <end position="30"/>
    </location>
</feature>
<evidence type="ECO:0000256" key="6">
    <source>
        <dbReference type="ARBA" id="ARBA00023136"/>
    </source>
</evidence>